<dbReference type="EMBL" id="JAWQEG010001971">
    <property type="protein sequence ID" value="KAK3875406.1"/>
    <property type="molecule type" value="Genomic_DNA"/>
</dbReference>
<evidence type="ECO:0000259" key="2">
    <source>
        <dbReference type="PROSITE" id="PS50213"/>
    </source>
</evidence>
<dbReference type="InterPro" id="IPR000782">
    <property type="entry name" value="FAS1_domain"/>
</dbReference>
<evidence type="ECO:0000256" key="1">
    <source>
        <dbReference type="SAM" id="Phobius"/>
    </source>
</evidence>
<sequence length="132" mass="14359">MGGYAYQGKAILERHMIVGNDWSIDELNSLTTNTTKPGLSQVPLNVTRGKIYFQARVREAFGEYTLEWNGISARVIRPDVECVNGVVHVIDKVLMARRDVTVISGSATSTATALATLAATFVAFAVARTLSR</sequence>
<keyword evidence="1" id="KW-1133">Transmembrane helix</keyword>
<name>A0AAE1KHD1_PETCI</name>
<gene>
    <name evidence="3" type="ORF">Pcinc_019719</name>
</gene>
<accession>A0AAE1KHD1</accession>
<keyword evidence="4" id="KW-1185">Reference proteome</keyword>
<comment type="caution">
    <text evidence="3">The sequence shown here is derived from an EMBL/GenBank/DDBJ whole genome shotgun (WGS) entry which is preliminary data.</text>
</comment>
<dbReference type="InterPro" id="IPR036378">
    <property type="entry name" value="FAS1_dom_sf"/>
</dbReference>
<proteinExistence type="predicted"/>
<keyword evidence="1" id="KW-0812">Transmembrane</keyword>
<dbReference type="SUPFAM" id="SSF82153">
    <property type="entry name" value="FAS1 domain"/>
    <property type="match status" value="1"/>
</dbReference>
<evidence type="ECO:0000313" key="3">
    <source>
        <dbReference type="EMBL" id="KAK3875406.1"/>
    </source>
</evidence>
<feature type="transmembrane region" description="Helical" evidence="1">
    <location>
        <begin position="102"/>
        <end position="127"/>
    </location>
</feature>
<feature type="domain" description="FAS1" evidence="2">
    <location>
        <begin position="1"/>
        <end position="94"/>
    </location>
</feature>
<keyword evidence="1" id="KW-0472">Membrane</keyword>
<reference evidence="3" key="1">
    <citation type="submission" date="2023-10" db="EMBL/GenBank/DDBJ databases">
        <title>Genome assemblies of two species of porcelain crab, Petrolisthes cinctipes and Petrolisthes manimaculis (Anomura: Porcellanidae).</title>
        <authorList>
            <person name="Angst P."/>
        </authorList>
    </citation>
    <scope>NUCLEOTIDE SEQUENCE</scope>
    <source>
        <strain evidence="3">PB745_01</strain>
        <tissue evidence="3">Gill</tissue>
    </source>
</reference>
<dbReference type="Pfam" id="PF02469">
    <property type="entry name" value="Fasciclin"/>
    <property type="match status" value="1"/>
</dbReference>
<evidence type="ECO:0000313" key="4">
    <source>
        <dbReference type="Proteomes" id="UP001286313"/>
    </source>
</evidence>
<dbReference type="Gene3D" id="2.30.180.10">
    <property type="entry name" value="FAS1 domain"/>
    <property type="match status" value="1"/>
</dbReference>
<dbReference type="Proteomes" id="UP001286313">
    <property type="component" value="Unassembled WGS sequence"/>
</dbReference>
<dbReference type="PROSITE" id="PS50213">
    <property type="entry name" value="FAS1"/>
    <property type="match status" value="1"/>
</dbReference>
<dbReference type="AlphaFoldDB" id="A0AAE1KHD1"/>
<organism evidence="3 4">
    <name type="scientific">Petrolisthes cinctipes</name>
    <name type="common">Flat porcelain crab</name>
    <dbReference type="NCBI Taxonomy" id="88211"/>
    <lineage>
        <taxon>Eukaryota</taxon>
        <taxon>Metazoa</taxon>
        <taxon>Ecdysozoa</taxon>
        <taxon>Arthropoda</taxon>
        <taxon>Crustacea</taxon>
        <taxon>Multicrustacea</taxon>
        <taxon>Malacostraca</taxon>
        <taxon>Eumalacostraca</taxon>
        <taxon>Eucarida</taxon>
        <taxon>Decapoda</taxon>
        <taxon>Pleocyemata</taxon>
        <taxon>Anomura</taxon>
        <taxon>Galatheoidea</taxon>
        <taxon>Porcellanidae</taxon>
        <taxon>Petrolisthes</taxon>
    </lineage>
</organism>
<protein>
    <recommendedName>
        <fullName evidence="2">FAS1 domain-containing protein</fullName>
    </recommendedName>
</protein>